<evidence type="ECO:0000313" key="12">
    <source>
        <dbReference type="Proteomes" id="UP000281549"/>
    </source>
</evidence>
<dbReference type="InterPro" id="IPR029071">
    <property type="entry name" value="Ubiquitin-like_domsf"/>
</dbReference>
<dbReference type="Proteomes" id="UP000281549">
    <property type="component" value="Unassembled WGS sequence"/>
</dbReference>
<feature type="domain" description="USP" evidence="8">
    <location>
        <begin position="115"/>
        <end position="473"/>
    </location>
</feature>
<dbReference type="OrthoDB" id="333239at2759"/>
<dbReference type="PROSITE" id="PS00973">
    <property type="entry name" value="USP_2"/>
    <property type="match status" value="1"/>
</dbReference>
<dbReference type="SMART" id="SM00213">
    <property type="entry name" value="UBQ"/>
    <property type="match status" value="1"/>
</dbReference>
<evidence type="ECO:0000313" key="11">
    <source>
        <dbReference type="Proteomes" id="UP000030755"/>
    </source>
</evidence>
<keyword evidence="4 6" id="KW-0378">Hydrolase</keyword>
<dbReference type="Gene3D" id="3.10.20.90">
    <property type="entry name" value="Phosphatidylinositol 3-kinase Catalytic Subunit, Chain A, domain 1"/>
    <property type="match status" value="1"/>
</dbReference>
<dbReference type="Proteomes" id="UP000030755">
    <property type="component" value="Unassembled WGS sequence"/>
</dbReference>
<dbReference type="EMBL" id="KE560937">
    <property type="protein sequence ID" value="EPZ34611.1"/>
    <property type="molecule type" value="Genomic_DNA"/>
</dbReference>
<dbReference type="PANTHER" id="PTHR43982">
    <property type="entry name" value="UBIQUITIN CARBOXYL-TERMINAL HYDROLASE"/>
    <property type="match status" value="1"/>
</dbReference>
<dbReference type="PROSITE" id="PS50235">
    <property type="entry name" value="USP_3"/>
    <property type="match status" value="1"/>
</dbReference>
<dbReference type="GO" id="GO:0004843">
    <property type="term" value="F:cysteine-type deubiquitinase activity"/>
    <property type="evidence" value="ECO:0007669"/>
    <property type="project" value="UniProtKB-UniRule"/>
</dbReference>
<name>A0A075B105_ROZAC</name>
<comment type="similarity">
    <text evidence="6">Belongs to the peptidase C19 family.</text>
</comment>
<evidence type="ECO:0000256" key="3">
    <source>
        <dbReference type="ARBA" id="ARBA00022786"/>
    </source>
</evidence>
<dbReference type="HOGENOM" id="CLU_017549_2_1_1"/>
<dbReference type="Gene3D" id="3.90.70.10">
    <property type="entry name" value="Cysteine proteinases"/>
    <property type="match status" value="1"/>
</dbReference>
<accession>A0A075B105</accession>
<dbReference type="PANTHER" id="PTHR43982:SF1">
    <property type="entry name" value="UBIQUITIN CARBOXYL-TERMINAL HYDROLASE 14"/>
    <property type="match status" value="1"/>
</dbReference>
<dbReference type="GO" id="GO:0016579">
    <property type="term" value="P:protein deubiquitination"/>
    <property type="evidence" value="ECO:0007669"/>
    <property type="project" value="InterPro"/>
</dbReference>
<keyword evidence="11" id="KW-1185">Reference proteome</keyword>
<dbReference type="STRING" id="988480.A0A075B105"/>
<dbReference type="InterPro" id="IPR018200">
    <property type="entry name" value="USP_CS"/>
</dbReference>
<dbReference type="AlphaFoldDB" id="A0A075B105"/>
<keyword evidence="2 6" id="KW-0645">Protease</keyword>
<dbReference type="SUPFAM" id="SSF54236">
    <property type="entry name" value="Ubiquitin-like"/>
    <property type="match status" value="1"/>
</dbReference>
<evidence type="ECO:0000259" key="8">
    <source>
        <dbReference type="PROSITE" id="PS50235"/>
    </source>
</evidence>
<dbReference type="CDD" id="cd16104">
    <property type="entry name" value="Ubl_USP14_like"/>
    <property type="match status" value="1"/>
</dbReference>
<dbReference type="InterPro" id="IPR038765">
    <property type="entry name" value="Papain-like_cys_pep_sf"/>
</dbReference>
<evidence type="ECO:0000313" key="9">
    <source>
        <dbReference type="EMBL" id="EPZ34611.1"/>
    </source>
</evidence>
<dbReference type="SUPFAM" id="SSF54001">
    <property type="entry name" value="Cysteine proteinases"/>
    <property type="match status" value="1"/>
</dbReference>
<organism evidence="9 11">
    <name type="scientific">Rozella allomycis (strain CSF55)</name>
    <dbReference type="NCBI Taxonomy" id="988480"/>
    <lineage>
        <taxon>Eukaryota</taxon>
        <taxon>Fungi</taxon>
        <taxon>Fungi incertae sedis</taxon>
        <taxon>Cryptomycota</taxon>
        <taxon>Cryptomycota incertae sedis</taxon>
        <taxon>Rozella</taxon>
    </lineage>
</organism>
<keyword evidence="5 6" id="KW-0788">Thiol protease</keyword>
<evidence type="ECO:0000259" key="7">
    <source>
        <dbReference type="PROSITE" id="PS50053"/>
    </source>
</evidence>
<protein>
    <recommendedName>
        <fullName evidence="6">Ubiquitin carboxyl-terminal hydrolase</fullName>
        <ecNumber evidence="6">3.4.19.12</ecNumber>
    </recommendedName>
</protein>
<dbReference type="InterPro" id="IPR028889">
    <property type="entry name" value="USP"/>
</dbReference>
<evidence type="ECO:0000256" key="6">
    <source>
        <dbReference type="RuleBase" id="RU366025"/>
    </source>
</evidence>
<evidence type="ECO:0000256" key="4">
    <source>
        <dbReference type="ARBA" id="ARBA00022801"/>
    </source>
</evidence>
<dbReference type="GO" id="GO:0070628">
    <property type="term" value="F:proteasome binding"/>
    <property type="evidence" value="ECO:0007669"/>
    <property type="project" value="TreeGrafter"/>
</dbReference>
<dbReference type="InterPro" id="IPR001394">
    <property type="entry name" value="Peptidase_C19_UCH"/>
</dbReference>
<keyword evidence="3 6" id="KW-0833">Ubl conjugation pathway</keyword>
<evidence type="ECO:0000256" key="1">
    <source>
        <dbReference type="ARBA" id="ARBA00000707"/>
    </source>
</evidence>
<comment type="catalytic activity">
    <reaction evidence="1 6">
        <text>Thiol-dependent hydrolysis of ester, thioester, amide, peptide and isopeptide bonds formed by the C-terminal Gly of ubiquitin (a 76-residue protein attached to proteins as an intracellular targeting signal).</text>
        <dbReference type="EC" id="3.4.19.12"/>
    </reaction>
</comment>
<reference evidence="12" key="2">
    <citation type="journal article" date="2018" name="Nat. Microbiol.">
        <title>Leveraging single-cell genomics to expand the fungal tree of life.</title>
        <authorList>
            <person name="Ahrendt S.R."/>
            <person name="Quandt C.A."/>
            <person name="Ciobanu D."/>
            <person name="Clum A."/>
            <person name="Salamov A."/>
            <person name="Andreopoulos B."/>
            <person name="Cheng J.F."/>
            <person name="Woyke T."/>
            <person name="Pelin A."/>
            <person name="Henrissat B."/>
            <person name="Reynolds N.K."/>
            <person name="Benny G.L."/>
            <person name="Smith M.E."/>
            <person name="James T.Y."/>
            <person name="Grigoriev I.V."/>
        </authorList>
    </citation>
    <scope>NUCLEOTIDE SEQUENCE [LARGE SCALE GENOMIC DNA]</scope>
    <source>
        <strain evidence="12">CSF55</strain>
    </source>
</reference>
<feature type="domain" description="Ubiquitin-like" evidence="7">
    <location>
        <begin position="13"/>
        <end position="82"/>
    </location>
</feature>
<dbReference type="PROSITE" id="PS50053">
    <property type="entry name" value="UBIQUITIN_2"/>
    <property type="match status" value="1"/>
</dbReference>
<reference evidence="10" key="3">
    <citation type="submission" date="2018-08" db="EMBL/GenBank/DDBJ databases">
        <title>Leveraging single-cell genomics to expand the Fungal Tree of Life.</title>
        <authorList>
            <consortium name="DOE Joint Genome Institute"/>
            <person name="Ahrendt S.R."/>
            <person name="Quandt C.A."/>
            <person name="Ciobanu D."/>
            <person name="Clum A."/>
            <person name="Salamov A."/>
            <person name="Andreopoulos B."/>
            <person name="Cheng J.-F."/>
            <person name="Woyke T."/>
            <person name="Pelin A."/>
            <person name="Henrissat B."/>
            <person name="Reynolds N."/>
            <person name="Benny G.L."/>
            <person name="Smith M.E."/>
            <person name="James T.Y."/>
            <person name="Grigoriev I.V."/>
        </authorList>
    </citation>
    <scope>NUCLEOTIDE SEQUENCE</scope>
    <source>
        <strain evidence="10">CSF55</strain>
    </source>
</reference>
<dbReference type="InterPro" id="IPR000626">
    <property type="entry name" value="Ubiquitin-like_dom"/>
</dbReference>
<dbReference type="EC" id="3.4.19.12" evidence="6"/>
<evidence type="ECO:0000256" key="2">
    <source>
        <dbReference type="ARBA" id="ARBA00022670"/>
    </source>
</evidence>
<reference evidence="9 11" key="1">
    <citation type="journal article" date="2013" name="Curr. Biol.">
        <title>Shared signatures of parasitism and phylogenomics unite Cryptomycota and microsporidia.</title>
        <authorList>
            <person name="James T.Y."/>
            <person name="Pelin A."/>
            <person name="Bonen L."/>
            <person name="Ahrendt S."/>
            <person name="Sain D."/>
            <person name="Corradi N."/>
            <person name="Stajich J.E."/>
        </authorList>
    </citation>
    <scope>NUCLEOTIDE SEQUENCE [LARGE SCALE GENOMIC DNA]</scope>
    <source>
        <strain evidence="9 11">CSF55</strain>
        <strain evidence="9 11">CSF55</strain>
    </source>
</reference>
<sequence>MSVVNGKAYRLLQTVNVRWSGKKFENIPLDLKETGLTFKMQLYSLTEVLPERQKIMVKGGILKDETDLSKLGISEGHTFMMMGTAEELPKEPVQKPVFLEDMTDEQLAEATNIPGGLVNLGNTCYMNASLQCLKAIPELSNALINFNFNSQIDADVRKTLTVSLRDLFNNLSKTVESSNPLIFLNVLRLVNPQFSQQSRGQFMQQDAEECWSCIVNVLKEYLKSGETNFVNRHMSLELVSTYFFTSFFTSLTNQENADEAPTTTNEVVDKLNCHISGNVNYINDGLNESMIEVIEKTSPSLGRQCSYSKKTLINRLPKYLTLNMLRFYWKPAERVKAKILRKVKFPLVLDMYEYCTDALKMKMEPNREAIRKYENEVKLRGKNADVSDLKLELSEFDDVGSNTTGFYELTAVLTHIGRSADSGHYIGWTKDQSSDKWWKFDDDKVSPATSDDILKLDGGGDWHTAYLLIYKAKSFS</sequence>
<dbReference type="Pfam" id="PF00443">
    <property type="entry name" value="UCH"/>
    <property type="match status" value="1"/>
</dbReference>
<dbReference type="Pfam" id="PF00240">
    <property type="entry name" value="ubiquitin"/>
    <property type="match status" value="1"/>
</dbReference>
<evidence type="ECO:0000313" key="10">
    <source>
        <dbReference type="EMBL" id="RKP21326.1"/>
    </source>
</evidence>
<dbReference type="GO" id="GO:0061136">
    <property type="term" value="P:regulation of proteasomal protein catabolic process"/>
    <property type="evidence" value="ECO:0007669"/>
    <property type="project" value="TreeGrafter"/>
</dbReference>
<dbReference type="InterPro" id="IPR044635">
    <property type="entry name" value="UBP14-like"/>
</dbReference>
<dbReference type="OMA" id="RKVQFPF"/>
<dbReference type="PROSITE" id="PS00972">
    <property type="entry name" value="USP_1"/>
    <property type="match status" value="1"/>
</dbReference>
<dbReference type="GO" id="GO:0043161">
    <property type="term" value="P:proteasome-mediated ubiquitin-dependent protein catabolic process"/>
    <property type="evidence" value="ECO:0007669"/>
    <property type="project" value="InterPro"/>
</dbReference>
<gene>
    <name evidence="9" type="ORF">O9G_001913</name>
    <name evidence="10" type="ORF">ROZALSC1DRAFT_27255</name>
</gene>
<dbReference type="CDD" id="cd02657">
    <property type="entry name" value="Peptidase_C19A"/>
    <property type="match status" value="1"/>
</dbReference>
<dbReference type="EMBL" id="ML004965">
    <property type="protein sequence ID" value="RKP21326.1"/>
    <property type="molecule type" value="Genomic_DNA"/>
</dbReference>
<evidence type="ECO:0000256" key="5">
    <source>
        <dbReference type="ARBA" id="ARBA00022807"/>
    </source>
</evidence>
<proteinExistence type="inferred from homology"/>